<evidence type="ECO:0000256" key="2">
    <source>
        <dbReference type="ARBA" id="ARBA00007347"/>
    </source>
</evidence>
<dbReference type="AlphaFoldDB" id="A0A6I8P5C3"/>
<dbReference type="PANTHER" id="PTHR22977:SF1">
    <property type="entry name" value="COX ASSEMBLY MITOCHONDRIAL PROTEIN 2 HOMOLOG"/>
    <property type="match status" value="1"/>
</dbReference>
<dbReference type="GeneID" id="114815039"/>
<dbReference type="KEGG" id="oaa:114815039"/>
<dbReference type="Bgee" id="ENSOANG00000039813">
    <property type="expression patterns" value="Expressed in heart and 8 other cell types or tissues"/>
</dbReference>
<keyword evidence="3 5" id="KW-0496">Mitochondrion</keyword>
<dbReference type="Ensembl" id="ENSOANT00000069997.1">
    <property type="protein sequence ID" value="ENSOANP00000048099.1"/>
    <property type="gene ID" value="ENSOANG00000039813.1"/>
</dbReference>
<name>A0A6I8P5C3_ORNAN</name>
<evidence type="ECO:0000313" key="7">
    <source>
        <dbReference type="Ensembl" id="ENSOANP00000048099.1"/>
    </source>
</evidence>
<dbReference type="CTD" id="56942"/>
<keyword evidence="4" id="KW-1015">Disulfide bond</keyword>
<reference evidence="7 8" key="1">
    <citation type="journal article" date="2008" name="Nature">
        <title>Genome analysis of the platypus reveals unique signatures of evolution.</title>
        <authorList>
            <person name="Warren W.C."/>
            <person name="Hillier L.W."/>
            <person name="Marshall Graves J.A."/>
            <person name="Birney E."/>
            <person name="Ponting C.P."/>
            <person name="Grutzner F."/>
            <person name="Belov K."/>
            <person name="Miller W."/>
            <person name="Clarke L."/>
            <person name="Chinwalla A.T."/>
            <person name="Yang S.P."/>
            <person name="Heger A."/>
            <person name="Locke D.P."/>
            <person name="Miethke P."/>
            <person name="Waters P.D."/>
            <person name="Veyrunes F."/>
            <person name="Fulton L."/>
            <person name="Fulton B."/>
            <person name="Graves T."/>
            <person name="Wallis J."/>
            <person name="Puente X.S."/>
            <person name="Lopez-Otin C."/>
            <person name="Ordonez G.R."/>
            <person name="Eichler E.E."/>
            <person name="Chen L."/>
            <person name="Cheng Z."/>
            <person name="Deakin J.E."/>
            <person name="Alsop A."/>
            <person name="Thompson K."/>
            <person name="Kirby P."/>
            <person name="Papenfuss A.T."/>
            <person name="Wakefield M.J."/>
            <person name="Olender T."/>
            <person name="Lancet D."/>
            <person name="Huttley G.A."/>
            <person name="Smit A.F."/>
            <person name="Pask A."/>
            <person name="Temple-Smith P."/>
            <person name="Batzer M.A."/>
            <person name="Walker J.A."/>
            <person name="Konkel M.K."/>
            <person name="Harris R.S."/>
            <person name="Whittington C.M."/>
            <person name="Wong E.S."/>
            <person name="Gemmell N.J."/>
            <person name="Buschiazzo E."/>
            <person name="Vargas Jentzsch I.M."/>
            <person name="Merkel A."/>
            <person name="Schmitz J."/>
            <person name="Zemann A."/>
            <person name="Churakov G."/>
            <person name="Kriegs J.O."/>
            <person name="Brosius J."/>
            <person name="Murchison E.P."/>
            <person name="Sachidanandam R."/>
            <person name="Smith C."/>
            <person name="Hannon G.J."/>
            <person name="Tsend-Ayush E."/>
            <person name="McMillan D."/>
            <person name="Attenborough R."/>
            <person name="Rens W."/>
            <person name="Ferguson-Smith M."/>
            <person name="Lefevre C.M."/>
            <person name="Sharp J.A."/>
            <person name="Nicholas K.R."/>
            <person name="Ray D.A."/>
            <person name="Kube M."/>
            <person name="Reinhardt R."/>
            <person name="Pringle T.H."/>
            <person name="Taylor J."/>
            <person name="Jones R.C."/>
            <person name="Nixon B."/>
            <person name="Dacheux J.L."/>
            <person name="Niwa H."/>
            <person name="Sekita Y."/>
            <person name="Huang X."/>
            <person name="Stark A."/>
            <person name="Kheradpour P."/>
            <person name="Kellis M."/>
            <person name="Flicek P."/>
            <person name="Chen Y."/>
            <person name="Webber C."/>
            <person name="Hardison R."/>
            <person name="Nelson J."/>
            <person name="Hallsworth-Pepin K."/>
            <person name="Delehaunty K."/>
            <person name="Markovic C."/>
            <person name="Minx P."/>
            <person name="Feng Y."/>
            <person name="Kremitzki C."/>
            <person name="Mitreva M."/>
            <person name="Glasscock J."/>
            <person name="Wylie T."/>
            <person name="Wohldmann P."/>
            <person name="Thiru P."/>
            <person name="Nhan M.N."/>
            <person name="Pohl C.S."/>
            <person name="Smith S.M."/>
            <person name="Hou S."/>
            <person name="Nefedov M."/>
            <person name="de Jong P.J."/>
            <person name="Renfree M.B."/>
            <person name="Mardis E.R."/>
            <person name="Wilson R.K."/>
        </authorList>
    </citation>
    <scope>NUCLEOTIDE SEQUENCE [LARGE SCALE GENOMIC DNA]</scope>
    <source>
        <strain evidence="7 8">Glennie</strain>
    </source>
</reference>
<dbReference type="OrthoDB" id="532630at2759"/>
<proteinExistence type="inferred from homology"/>
<dbReference type="InterPro" id="IPR013892">
    <property type="entry name" value="Cyt_c_biogenesis_Cmc1-like"/>
</dbReference>
<evidence type="ECO:0000256" key="6">
    <source>
        <dbReference type="SAM" id="MobiDB-lite"/>
    </source>
</evidence>
<dbReference type="InParanoid" id="A0A6I8P5C3"/>
<reference evidence="7" key="2">
    <citation type="submission" date="2025-08" db="UniProtKB">
        <authorList>
            <consortium name="Ensembl"/>
        </authorList>
    </citation>
    <scope>IDENTIFICATION</scope>
    <source>
        <strain evidence="7">Glennie</strain>
    </source>
</reference>
<feature type="region of interest" description="Disordered" evidence="6">
    <location>
        <begin position="124"/>
        <end position="145"/>
    </location>
</feature>
<accession>A0A6I8P5C3</accession>
<dbReference type="GO" id="GO:0005739">
    <property type="term" value="C:mitochondrion"/>
    <property type="evidence" value="ECO:0000318"/>
    <property type="project" value="GO_Central"/>
</dbReference>
<dbReference type="FunCoup" id="A0A6I8P5C3">
    <property type="interactions" value="483"/>
</dbReference>
<dbReference type="PANTHER" id="PTHR22977">
    <property type="entry name" value="COX ASSEMBLY MITOCHONDRIAL PROTEIN"/>
    <property type="match status" value="1"/>
</dbReference>
<organism evidence="7 8">
    <name type="scientific">Ornithorhynchus anatinus</name>
    <name type="common">Duckbill platypus</name>
    <dbReference type="NCBI Taxonomy" id="9258"/>
    <lineage>
        <taxon>Eukaryota</taxon>
        <taxon>Metazoa</taxon>
        <taxon>Chordata</taxon>
        <taxon>Craniata</taxon>
        <taxon>Vertebrata</taxon>
        <taxon>Euteleostomi</taxon>
        <taxon>Mammalia</taxon>
        <taxon>Monotremata</taxon>
        <taxon>Ornithorhynchidae</taxon>
        <taxon>Ornithorhynchus</taxon>
    </lineage>
</organism>
<dbReference type="Pfam" id="PF08583">
    <property type="entry name" value="Cmc1"/>
    <property type="match status" value="1"/>
</dbReference>
<evidence type="ECO:0000256" key="4">
    <source>
        <dbReference type="ARBA" id="ARBA00023157"/>
    </source>
</evidence>
<dbReference type="GeneTree" id="ENSGT00390000016908"/>
<protein>
    <recommendedName>
        <fullName evidence="5">COX assembly mitochondrial protein</fullName>
    </recommendedName>
</protein>
<evidence type="ECO:0000313" key="8">
    <source>
        <dbReference type="Proteomes" id="UP000002279"/>
    </source>
</evidence>
<sequence>MCGSHHLGASKRTRIVLRVPPPPFAPQCRSRCEQAGPAGVTSLPVGALPAVRAALRWRGFHGLACKMHPDLSPHLHTEECNVLINLLKQCHREHNVLKFFGHCNDMDREMRKCLKKEYQEKRAKSQAFGREMQRRLMNASEESKN</sequence>
<dbReference type="PROSITE" id="PS51808">
    <property type="entry name" value="CHCH"/>
    <property type="match status" value="1"/>
</dbReference>
<dbReference type="Proteomes" id="UP000002279">
    <property type="component" value="Chromosome 11"/>
</dbReference>
<evidence type="ECO:0000256" key="1">
    <source>
        <dbReference type="ARBA" id="ARBA00004173"/>
    </source>
</evidence>
<comment type="subcellular location">
    <subcellularLocation>
        <location evidence="1 5">Mitochondrion</location>
    </subcellularLocation>
</comment>
<keyword evidence="8" id="KW-1185">Reference proteome</keyword>
<evidence type="ECO:0000256" key="5">
    <source>
        <dbReference type="RuleBase" id="RU364104"/>
    </source>
</evidence>
<evidence type="ECO:0000256" key="3">
    <source>
        <dbReference type="ARBA" id="ARBA00023128"/>
    </source>
</evidence>
<reference evidence="7" key="3">
    <citation type="submission" date="2025-09" db="UniProtKB">
        <authorList>
            <consortium name="Ensembl"/>
        </authorList>
    </citation>
    <scope>IDENTIFICATION</scope>
    <source>
        <strain evidence="7">Glennie</strain>
    </source>
</reference>
<comment type="similarity">
    <text evidence="2 5">Belongs to the CMC family.</text>
</comment>
<gene>
    <name evidence="7" type="primary">CMC2</name>
</gene>
<dbReference type="RefSeq" id="XP_028930763.1">
    <property type="nucleotide sequence ID" value="XM_029074930.2"/>
</dbReference>